<sequence length="51" mass="5836">MALGAENKNSDQMSRTVMSAYKVTKENSPYANLKFLRLYSTHQGQWLLILS</sequence>
<evidence type="ECO:0000313" key="1">
    <source>
        <dbReference type="EMBL" id="JAD92292.1"/>
    </source>
</evidence>
<reference evidence="1" key="2">
    <citation type="journal article" date="2015" name="Data Brief">
        <title>Shoot transcriptome of the giant reed, Arundo donax.</title>
        <authorList>
            <person name="Barrero R.A."/>
            <person name="Guerrero F.D."/>
            <person name="Moolhuijzen P."/>
            <person name="Goolsby J.A."/>
            <person name="Tidwell J."/>
            <person name="Bellgard S.E."/>
            <person name="Bellgard M.I."/>
        </authorList>
    </citation>
    <scope>NUCLEOTIDE SEQUENCE</scope>
    <source>
        <tissue evidence="1">Shoot tissue taken approximately 20 cm above the soil surface</tissue>
    </source>
</reference>
<reference evidence="1" key="1">
    <citation type="submission" date="2014-09" db="EMBL/GenBank/DDBJ databases">
        <authorList>
            <person name="Magalhaes I.L.F."/>
            <person name="Oliveira U."/>
            <person name="Santos F.R."/>
            <person name="Vidigal T.H.D.A."/>
            <person name="Brescovit A.D."/>
            <person name="Santos A.J."/>
        </authorList>
    </citation>
    <scope>NUCLEOTIDE SEQUENCE</scope>
    <source>
        <tissue evidence="1">Shoot tissue taken approximately 20 cm above the soil surface</tissue>
    </source>
</reference>
<accession>A0A0A9E8I0</accession>
<proteinExistence type="predicted"/>
<name>A0A0A9E8I0_ARUDO</name>
<protein>
    <submittedName>
        <fullName evidence="1">Uncharacterized protein</fullName>
    </submittedName>
</protein>
<dbReference type="EMBL" id="GBRH01205603">
    <property type="protein sequence ID" value="JAD92292.1"/>
    <property type="molecule type" value="Transcribed_RNA"/>
</dbReference>
<dbReference type="AlphaFoldDB" id="A0A0A9E8I0"/>
<organism evidence="1">
    <name type="scientific">Arundo donax</name>
    <name type="common">Giant reed</name>
    <name type="synonym">Donax arundinaceus</name>
    <dbReference type="NCBI Taxonomy" id="35708"/>
    <lineage>
        <taxon>Eukaryota</taxon>
        <taxon>Viridiplantae</taxon>
        <taxon>Streptophyta</taxon>
        <taxon>Embryophyta</taxon>
        <taxon>Tracheophyta</taxon>
        <taxon>Spermatophyta</taxon>
        <taxon>Magnoliopsida</taxon>
        <taxon>Liliopsida</taxon>
        <taxon>Poales</taxon>
        <taxon>Poaceae</taxon>
        <taxon>PACMAD clade</taxon>
        <taxon>Arundinoideae</taxon>
        <taxon>Arundineae</taxon>
        <taxon>Arundo</taxon>
    </lineage>
</organism>